<accession>A0A1Z4LRE3</accession>
<dbReference type="AlphaFoldDB" id="A0A1Z4LRE3"/>
<dbReference type="EMBL" id="AP018227">
    <property type="protein sequence ID" value="BAY83810.1"/>
    <property type="molecule type" value="Genomic_DNA"/>
</dbReference>
<evidence type="ECO:0000313" key="1">
    <source>
        <dbReference type="EMBL" id="BAY83810.1"/>
    </source>
</evidence>
<dbReference type="Pfam" id="PF14136">
    <property type="entry name" value="DUF4303"/>
    <property type="match status" value="1"/>
</dbReference>
<evidence type="ECO:0008006" key="3">
    <source>
        <dbReference type="Google" id="ProtNLM"/>
    </source>
</evidence>
<name>A0A1Z4LRE3_9CYAN</name>
<keyword evidence="2" id="KW-1185">Reference proteome</keyword>
<evidence type="ECO:0000313" key="2">
    <source>
        <dbReference type="Proteomes" id="UP000218418"/>
    </source>
</evidence>
<organism evidence="1 2">
    <name type="scientific">Calothrix parasitica NIES-267</name>
    <dbReference type="NCBI Taxonomy" id="1973488"/>
    <lineage>
        <taxon>Bacteria</taxon>
        <taxon>Bacillati</taxon>
        <taxon>Cyanobacteriota</taxon>
        <taxon>Cyanophyceae</taxon>
        <taxon>Nostocales</taxon>
        <taxon>Calotrichaceae</taxon>
        <taxon>Calothrix</taxon>
    </lineage>
</organism>
<dbReference type="InterPro" id="IPR025409">
    <property type="entry name" value="DUF4303"/>
</dbReference>
<reference evidence="1 2" key="1">
    <citation type="submission" date="2017-06" db="EMBL/GenBank/DDBJ databases">
        <title>Genome sequencing of cyanobaciteial culture collection at National Institute for Environmental Studies (NIES).</title>
        <authorList>
            <person name="Hirose Y."/>
            <person name="Shimura Y."/>
            <person name="Fujisawa T."/>
            <person name="Nakamura Y."/>
            <person name="Kawachi M."/>
        </authorList>
    </citation>
    <scope>NUCLEOTIDE SEQUENCE [LARGE SCALE GENOMIC DNA]</scope>
    <source>
        <strain evidence="1 2">NIES-267</strain>
    </source>
</reference>
<proteinExistence type="predicted"/>
<protein>
    <recommendedName>
        <fullName evidence="3">DUF4303 domain-containing protein</fullName>
    </recommendedName>
</protein>
<dbReference type="Proteomes" id="UP000218418">
    <property type="component" value="Chromosome"/>
</dbReference>
<sequence length="186" mass="21435">MTNTNLLKWLNRDDTELVNTIKSEVGQHVSKIHAISVNFYGYAILPGTSYSVDNLVAAFNRETDITPENTTDTYYRYSVDEWENYEHGEFINTNKLINSINSQFQQLHIKEDSNNFLMDEFEIAHVTKLHNAILKALIELRYDGIFGSNDNFVIIWIPDSDDEIIYQSAKVLNSASVYETFMAEFG</sequence>
<dbReference type="OrthoDB" id="515058at2"/>
<gene>
    <name evidence="1" type="ORF">NIES267_33040</name>
</gene>